<dbReference type="InterPro" id="IPR037168">
    <property type="entry name" value="YopE_GAP_dom_sf"/>
</dbReference>
<keyword evidence="2" id="KW-0843">Virulence</keyword>
<protein>
    <recommendedName>
        <fullName evidence="3">Virulence factor YopE GAP domain-containing protein</fullName>
    </recommendedName>
</protein>
<dbReference type="GO" id="GO:0005096">
    <property type="term" value="F:GTPase activator activity"/>
    <property type="evidence" value="ECO:0007669"/>
    <property type="project" value="UniProtKB-KW"/>
</dbReference>
<dbReference type="Pfam" id="PF03545">
    <property type="entry name" value="YopE"/>
    <property type="match status" value="1"/>
</dbReference>
<dbReference type="SUPFAM" id="SSF47233">
    <property type="entry name" value="Bacterial GAP domain"/>
    <property type="match status" value="1"/>
</dbReference>
<keyword evidence="5" id="KW-1185">Reference proteome</keyword>
<evidence type="ECO:0000256" key="2">
    <source>
        <dbReference type="ARBA" id="ARBA00023026"/>
    </source>
</evidence>
<dbReference type="AlphaFoldDB" id="A0A918U8K4"/>
<comment type="caution">
    <text evidence="4">The sequence shown here is derived from an EMBL/GenBank/DDBJ whole genome shotgun (WGS) entry which is preliminary data.</text>
</comment>
<dbReference type="InterPro" id="IPR014773">
    <property type="entry name" value="YopE_GAP_dom"/>
</dbReference>
<dbReference type="Gene3D" id="1.20.120.260">
    <property type="entry name" value="Virulence factor YopE uncharacterised domain"/>
    <property type="match status" value="1"/>
</dbReference>
<sequence>MSLSINAFLNRLNQLHPDKHIVMKRTLGKNTSQLDQDKVSLREQLLRSRTGQTMPTHTISDHLVTLRESNERLVKSLSNALKRAYGQGLDENEKTRLAIQPISARALLDVIKSKEKTALTLNPGRALLPNYASALQGGSRLQDLTISDLLHAHPELVRNPQSREKNSNIGTLRGIATALQGLAGLEKDRSRIVRTLAGQAQRLLKRDVAGLPFAQWATPNGEAANRIARWRADKNIWPARQVAETLRDIARESAELGSYLETYLSRGTAGIKKQLDHARDRAV</sequence>
<evidence type="ECO:0000313" key="5">
    <source>
        <dbReference type="Proteomes" id="UP000645257"/>
    </source>
</evidence>
<proteinExistence type="predicted"/>
<dbReference type="Proteomes" id="UP000645257">
    <property type="component" value="Unassembled WGS sequence"/>
</dbReference>
<name>A0A918U8K4_9NEIS</name>
<accession>A0A918U8K4</accession>
<feature type="domain" description="Virulence factor YopE GAP" evidence="3">
    <location>
        <begin position="169"/>
        <end position="225"/>
    </location>
</feature>
<gene>
    <name evidence="4" type="ORF">GCM10011289_11470</name>
</gene>
<evidence type="ECO:0000259" key="3">
    <source>
        <dbReference type="Pfam" id="PF03545"/>
    </source>
</evidence>
<evidence type="ECO:0000256" key="1">
    <source>
        <dbReference type="ARBA" id="ARBA00022468"/>
    </source>
</evidence>
<reference evidence="4" key="2">
    <citation type="submission" date="2020-09" db="EMBL/GenBank/DDBJ databases">
        <authorList>
            <person name="Sun Q."/>
            <person name="Kim S."/>
        </authorList>
    </citation>
    <scope>NUCLEOTIDE SEQUENCE</scope>
    <source>
        <strain evidence="4">KCTC 32182</strain>
    </source>
</reference>
<evidence type="ECO:0000313" key="4">
    <source>
        <dbReference type="EMBL" id="GGY10429.1"/>
    </source>
</evidence>
<keyword evidence="1" id="KW-0343">GTPase activation</keyword>
<dbReference type="EMBL" id="BMYX01000005">
    <property type="protein sequence ID" value="GGY10429.1"/>
    <property type="molecule type" value="Genomic_DNA"/>
</dbReference>
<reference evidence="4" key="1">
    <citation type="journal article" date="2014" name="Int. J. Syst. Evol. Microbiol.">
        <title>Complete genome sequence of Corynebacterium casei LMG S-19264T (=DSM 44701T), isolated from a smear-ripened cheese.</title>
        <authorList>
            <consortium name="US DOE Joint Genome Institute (JGI-PGF)"/>
            <person name="Walter F."/>
            <person name="Albersmeier A."/>
            <person name="Kalinowski J."/>
            <person name="Ruckert C."/>
        </authorList>
    </citation>
    <scope>NUCLEOTIDE SEQUENCE</scope>
    <source>
        <strain evidence="4">KCTC 32182</strain>
    </source>
</reference>
<organism evidence="4 5">
    <name type="scientific">Paludibacterium paludis</name>
    <dbReference type="NCBI Taxonomy" id="1225769"/>
    <lineage>
        <taxon>Bacteria</taxon>
        <taxon>Pseudomonadati</taxon>
        <taxon>Pseudomonadota</taxon>
        <taxon>Betaproteobacteria</taxon>
        <taxon>Neisseriales</taxon>
        <taxon>Chromobacteriaceae</taxon>
        <taxon>Paludibacterium</taxon>
    </lineage>
</organism>